<dbReference type="EMBL" id="MK072240">
    <property type="protein sequence ID" value="AYV80371.1"/>
    <property type="molecule type" value="Genomic_DNA"/>
</dbReference>
<proteinExistence type="predicted"/>
<organism evidence="1">
    <name type="scientific">Gaeavirus sp</name>
    <dbReference type="NCBI Taxonomy" id="2487767"/>
    <lineage>
        <taxon>Viruses</taxon>
        <taxon>Varidnaviria</taxon>
        <taxon>Bamfordvirae</taxon>
        <taxon>Nucleocytoviricota</taxon>
        <taxon>Megaviricetes</taxon>
        <taxon>Imitervirales</taxon>
        <taxon>Mimiviridae</taxon>
        <taxon>Klosneuvirinae</taxon>
    </lineage>
</organism>
<evidence type="ECO:0000313" key="1">
    <source>
        <dbReference type="EMBL" id="AYV80371.1"/>
    </source>
</evidence>
<gene>
    <name evidence="1" type="ORF">Gaeavirus42_3</name>
</gene>
<sequence length="212" mass="24214">MVFPINLKNLVIQRGYEFQMMNVTFPDSLTSLFLGPQDTLQHITLPSHLKELTITSITALLTLNSIITPHTLKKIIYHVAVTETDDEISVRGNTFYIQVPYSITCIGLYNLSLMKHMHFKTPIKKLDYLGCNVESLDDLPLTLEKLIIYVNTATHHITNLPPSLKKIKIIGKFVTNTYNKITKVPYGCVIVNEDNEIITSEFLEKIEMYDIL</sequence>
<protein>
    <submittedName>
        <fullName evidence="1">Uncharacterized protein</fullName>
    </submittedName>
</protein>
<name>A0A3G5A2F3_9VIRU</name>
<accession>A0A3G5A2F3</accession>
<reference evidence="1" key="1">
    <citation type="submission" date="2018-10" db="EMBL/GenBank/DDBJ databases">
        <title>Hidden diversity of soil giant viruses.</title>
        <authorList>
            <person name="Schulz F."/>
            <person name="Alteio L."/>
            <person name="Goudeau D."/>
            <person name="Ryan E.M."/>
            <person name="Malmstrom R.R."/>
            <person name="Blanchard J."/>
            <person name="Woyke T."/>
        </authorList>
    </citation>
    <scope>NUCLEOTIDE SEQUENCE</scope>
    <source>
        <strain evidence="1">GAV1</strain>
    </source>
</reference>